<keyword evidence="1" id="KW-0472">Membrane</keyword>
<evidence type="ECO:0000313" key="3">
    <source>
        <dbReference type="Proteomes" id="UP000177682"/>
    </source>
</evidence>
<comment type="caution">
    <text evidence="2">The sequence shown here is derived from an EMBL/GenBank/DDBJ whole genome shotgun (WGS) entry which is preliminary data.</text>
</comment>
<gene>
    <name evidence="2" type="ORF">A3E29_03570</name>
</gene>
<proteinExistence type="predicted"/>
<reference evidence="2 3" key="1">
    <citation type="journal article" date="2016" name="Nat. Commun.">
        <title>Thousands of microbial genomes shed light on interconnected biogeochemical processes in an aquifer system.</title>
        <authorList>
            <person name="Anantharaman K."/>
            <person name="Brown C.T."/>
            <person name="Hug L.A."/>
            <person name="Sharon I."/>
            <person name="Castelle C.J."/>
            <person name="Probst A.J."/>
            <person name="Thomas B.C."/>
            <person name="Singh A."/>
            <person name="Wilkins M.J."/>
            <person name="Karaoz U."/>
            <person name="Brodie E.L."/>
            <person name="Williams K.H."/>
            <person name="Hubbard S.S."/>
            <person name="Banfield J.F."/>
        </authorList>
    </citation>
    <scope>NUCLEOTIDE SEQUENCE [LARGE SCALE GENOMIC DNA]</scope>
</reference>
<keyword evidence="1" id="KW-1133">Transmembrane helix</keyword>
<evidence type="ECO:0000313" key="2">
    <source>
        <dbReference type="EMBL" id="OGE90157.1"/>
    </source>
</evidence>
<evidence type="ECO:0000256" key="1">
    <source>
        <dbReference type="SAM" id="Phobius"/>
    </source>
</evidence>
<organism evidence="2 3">
    <name type="scientific">Candidatus Doudnabacteria bacterium RIFCSPHIGHO2_12_FULL_48_16</name>
    <dbReference type="NCBI Taxonomy" id="1817838"/>
    <lineage>
        <taxon>Bacteria</taxon>
        <taxon>Candidatus Doudnaibacteriota</taxon>
    </lineage>
</organism>
<keyword evidence="1" id="KW-0812">Transmembrane</keyword>
<sequence>MKIKKTNRESGISLIEVVISMFILVTLLAFYTSALNTVAQSRKQRYEDLAYRVANKQMESLRATTYVSLPPSGAVSDSMLNQIPSGAGSFTVADYAGYTGIKEITVTVTWTDGIAKQLQLKTLAGNGGINP</sequence>
<dbReference type="Pfam" id="PF07963">
    <property type="entry name" value="N_methyl"/>
    <property type="match status" value="1"/>
</dbReference>
<name>A0A1F5PJW2_9BACT</name>
<evidence type="ECO:0008006" key="4">
    <source>
        <dbReference type="Google" id="ProtNLM"/>
    </source>
</evidence>
<protein>
    <recommendedName>
        <fullName evidence="4">Prepilin-type N-terminal cleavage/methylation domain-containing protein</fullName>
    </recommendedName>
</protein>
<accession>A0A1F5PJW2</accession>
<dbReference type="AlphaFoldDB" id="A0A1F5PJW2"/>
<dbReference type="Proteomes" id="UP000177682">
    <property type="component" value="Unassembled WGS sequence"/>
</dbReference>
<dbReference type="EMBL" id="MFEY01000007">
    <property type="protein sequence ID" value="OGE90157.1"/>
    <property type="molecule type" value="Genomic_DNA"/>
</dbReference>
<feature type="transmembrane region" description="Helical" evidence="1">
    <location>
        <begin position="12"/>
        <end position="31"/>
    </location>
</feature>
<dbReference type="InterPro" id="IPR012902">
    <property type="entry name" value="N_methyl_site"/>
</dbReference>